<protein>
    <submittedName>
        <fullName evidence="1">Tail completion protein</fullName>
    </submittedName>
</protein>
<accession>A0A8S5TBS4</accession>
<proteinExistence type="predicted"/>
<reference evidence="1" key="1">
    <citation type="journal article" date="2021" name="Proc. Natl. Acad. Sci. U.S.A.">
        <title>A Catalog of Tens of Thousands of Viruses from Human Metagenomes Reveals Hidden Associations with Chronic Diseases.</title>
        <authorList>
            <person name="Tisza M.J."/>
            <person name="Buck C.B."/>
        </authorList>
    </citation>
    <scope>NUCLEOTIDE SEQUENCE</scope>
    <source>
        <strain evidence="1">CtYsl40</strain>
    </source>
</reference>
<dbReference type="EMBL" id="BK032796">
    <property type="protein sequence ID" value="DAF60729.1"/>
    <property type="molecule type" value="Genomic_DNA"/>
</dbReference>
<organism evidence="1">
    <name type="scientific">Siphoviridae sp. ctYsl40</name>
    <dbReference type="NCBI Taxonomy" id="2827890"/>
    <lineage>
        <taxon>Viruses</taxon>
        <taxon>Duplodnaviria</taxon>
        <taxon>Heunggongvirae</taxon>
        <taxon>Uroviricota</taxon>
        <taxon>Caudoviricetes</taxon>
    </lineage>
</organism>
<name>A0A8S5TBS4_9CAUD</name>
<evidence type="ECO:0000313" key="1">
    <source>
        <dbReference type="EMBL" id="DAF60729.1"/>
    </source>
</evidence>
<sequence length="104" mass="12271">MSPEERRLELHQKLVSLLGSTNVYHQPPENLALRFPAIIYERVDYDVTHADDIPYHVIREWQISVVSQEPSNPVVDALMEWPMATFKTSYVVDRMRHDVVNIYY</sequence>